<dbReference type="EMBL" id="SJOL01012104">
    <property type="protein sequence ID" value="TGZ46592.1"/>
    <property type="molecule type" value="Genomic_DNA"/>
</dbReference>
<gene>
    <name evidence="1" type="ORF">CRM22_011098</name>
    <name evidence="2" type="ORF">CRM22_011099</name>
</gene>
<dbReference type="AlphaFoldDB" id="A0A4S2KBB3"/>
<proteinExistence type="predicted"/>
<reference evidence="1 3" key="1">
    <citation type="journal article" date="2019" name="BMC Genomics">
        <title>New insights from Opisthorchis felineus genome: update on genomics of the epidemiologically important liver flukes.</title>
        <authorList>
            <person name="Ershov N.I."/>
            <person name="Mordvinov V.A."/>
            <person name="Prokhortchouk E.B."/>
            <person name="Pakharukova M.Y."/>
            <person name="Gunbin K.V."/>
            <person name="Ustyantsev K."/>
            <person name="Genaev M.A."/>
            <person name="Blinov A.G."/>
            <person name="Mazur A."/>
            <person name="Boulygina E."/>
            <person name="Tsygankova S."/>
            <person name="Khrameeva E."/>
            <person name="Chekanov N."/>
            <person name="Fan G."/>
            <person name="Xiao A."/>
            <person name="Zhang H."/>
            <person name="Xu X."/>
            <person name="Yang H."/>
            <person name="Solovyev V."/>
            <person name="Lee S.M."/>
            <person name="Liu X."/>
            <person name="Afonnikov D.A."/>
            <person name="Skryabin K.G."/>
        </authorList>
    </citation>
    <scope>NUCLEOTIDE SEQUENCE [LARGE SCALE GENOMIC DNA]</scope>
    <source>
        <strain evidence="1">AK-0245</strain>
        <tissue evidence="1">Whole organism</tissue>
    </source>
</reference>
<sequence>MTSKTALFEVVVNLSVSCQCALSFTQSQPPTFDSASSAFYEPLVPTKTKDAARKTQAVNYDGNQRPPQRTISAYMYEQTVRLANTCTTNIFGTQGETNISQSGKCSMNTQLPSIRAKVYCRLSKTTPRPPRAAALLITDADYSPVSTSRSAAHLSPHSPHTARNIHLAKEFHVTTLSLLTKPVYYP</sequence>
<evidence type="ECO:0000313" key="2">
    <source>
        <dbReference type="EMBL" id="TGZ46593.1"/>
    </source>
</evidence>
<comment type="caution">
    <text evidence="1">The sequence shown here is derived from an EMBL/GenBank/DDBJ whole genome shotgun (WGS) entry which is preliminary data.</text>
</comment>
<accession>A0A4S2KBB3</accession>
<evidence type="ECO:0000313" key="1">
    <source>
        <dbReference type="EMBL" id="TGZ46592.1"/>
    </source>
</evidence>
<protein>
    <submittedName>
        <fullName evidence="1">Uncharacterized protein</fullName>
    </submittedName>
</protein>
<keyword evidence="3" id="KW-1185">Reference proteome</keyword>
<dbReference type="Proteomes" id="UP000308267">
    <property type="component" value="Unassembled WGS sequence"/>
</dbReference>
<name>A0A4S2KBB3_OPIFE</name>
<organism evidence="1 3">
    <name type="scientific">Opisthorchis felineus</name>
    <dbReference type="NCBI Taxonomy" id="147828"/>
    <lineage>
        <taxon>Eukaryota</taxon>
        <taxon>Metazoa</taxon>
        <taxon>Spiralia</taxon>
        <taxon>Lophotrochozoa</taxon>
        <taxon>Platyhelminthes</taxon>
        <taxon>Trematoda</taxon>
        <taxon>Digenea</taxon>
        <taxon>Opisthorchiida</taxon>
        <taxon>Opisthorchiata</taxon>
        <taxon>Opisthorchiidae</taxon>
        <taxon>Opisthorchis</taxon>
    </lineage>
</organism>
<evidence type="ECO:0000313" key="3">
    <source>
        <dbReference type="Proteomes" id="UP000308267"/>
    </source>
</evidence>
<dbReference type="EMBL" id="SJOL01012104">
    <property type="protein sequence ID" value="TGZ46593.1"/>
    <property type="molecule type" value="Genomic_DNA"/>
</dbReference>